<reference evidence="4" key="1">
    <citation type="submission" date="2021-01" db="EMBL/GenBank/DDBJ databases">
        <authorList>
            <person name="Corre E."/>
            <person name="Pelletier E."/>
            <person name="Niang G."/>
            <person name="Scheremetjew M."/>
            <person name="Finn R."/>
            <person name="Kale V."/>
            <person name="Holt S."/>
            <person name="Cochrane G."/>
            <person name="Meng A."/>
            <person name="Brown T."/>
            <person name="Cohen L."/>
        </authorList>
    </citation>
    <scope>NUCLEOTIDE SEQUENCE</scope>
    <source>
        <strain evidence="4">WS</strain>
    </source>
</reference>
<evidence type="ECO:0008006" key="5">
    <source>
        <dbReference type="Google" id="ProtNLM"/>
    </source>
</evidence>
<feature type="compositionally biased region" description="Polar residues" evidence="2">
    <location>
        <begin position="137"/>
        <end position="151"/>
    </location>
</feature>
<dbReference type="PANTHER" id="PTHR23049">
    <property type="entry name" value="MYOSIN REGULATORY LIGHT CHAIN 2"/>
    <property type="match status" value="1"/>
</dbReference>
<feature type="region of interest" description="Disordered" evidence="2">
    <location>
        <begin position="137"/>
        <end position="167"/>
    </location>
</feature>
<accession>A0A6U0JK25</accession>
<evidence type="ECO:0000256" key="2">
    <source>
        <dbReference type="SAM" id="MobiDB-lite"/>
    </source>
</evidence>
<proteinExistence type="predicted"/>
<feature type="compositionally biased region" description="Polar residues" evidence="2">
    <location>
        <begin position="229"/>
        <end position="247"/>
    </location>
</feature>
<dbReference type="EMBL" id="HBGD01000211">
    <property type="protein sequence ID" value="CAD9076937.1"/>
    <property type="molecule type" value="Transcribed_RNA"/>
</dbReference>
<gene>
    <name evidence="3" type="ORF">PCOS0759_LOCUS168</name>
    <name evidence="4" type="ORF">PCOS0759_LOCUS169</name>
</gene>
<sequence>MSFRHSQQSKHLSLSSTGTKSKLESLSQDELSIYQATFDLYANPDGLIVANDLYALLHALGQHISQRETEALIHEINGTDKITFENFCTFLMDDEEDEDDVDSFGVFDTPSTTGSCTDSPFDKNYKVKNGSYQDLRLSSSHQATSRNSFNGAASRKHTLKKSSSWGSHSHPVLIHHAARSMGGGGVSSTHGNTKRFSQHSSDFASDSISDVLSSFSSSSSLNDMRNSSFNNSNGASTPVSTPSSACNSKKRPQMRRETTIYGSQLLKHPIRIENDAMKTFVRQTHDLQDIFGSLPKNSQGKVKSTDLKRALLSLNVPNDDKAMKILEKKDSMDLKQFITFFQLNVDQR</sequence>
<organism evidence="4">
    <name type="scientific">Percolomonas cosmopolitus</name>
    <dbReference type="NCBI Taxonomy" id="63605"/>
    <lineage>
        <taxon>Eukaryota</taxon>
        <taxon>Discoba</taxon>
        <taxon>Heterolobosea</taxon>
        <taxon>Tetramitia</taxon>
        <taxon>Eutetramitia</taxon>
        <taxon>Percolomonadidae</taxon>
        <taxon>Percolomonas</taxon>
    </lineage>
</organism>
<dbReference type="Gene3D" id="1.10.238.10">
    <property type="entry name" value="EF-hand"/>
    <property type="match status" value="1"/>
</dbReference>
<keyword evidence="1" id="KW-0677">Repeat</keyword>
<protein>
    <recommendedName>
        <fullName evidence="5">EF-hand domain-containing protein</fullName>
    </recommendedName>
</protein>
<dbReference type="InterPro" id="IPR050403">
    <property type="entry name" value="Myosin_RLC"/>
</dbReference>
<name>A0A6U0JK25_9EUKA</name>
<evidence type="ECO:0000313" key="4">
    <source>
        <dbReference type="EMBL" id="CAD9076938.1"/>
    </source>
</evidence>
<evidence type="ECO:0000313" key="3">
    <source>
        <dbReference type="EMBL" id="CAD9076937.1"/>
    </source>
</evidence>
<feature type="region of interest" description="Disordered" evidence="2">
    <location>
        <begin position="179"/>
        <end position="200"/>
    </location>
</feature>
<dbReference type="SUPFAM" id="SSF47473">
    <property type="entry name" value="EF-hand"/>
    <property type="match status" value="1"/>
</dbReference>
<dbReference type="AlphaFoldDB" id="A0A6U0JK25"/>
<feature type="region of interest" description="Disordered" evidence="2">
    <location>
        <begin position="222"/>
        <end position="256"/>
    </location>
</feature>
<evidence type="ECO:0000256" key="1">
    <source>
        <dbReference type="ARBA" id="ARBA00022737"/>
    </source>
</evidence>
<dbReference type="InterPro" id="IPR011992">
    <property type="entry name" value="EF-hand-dom_pair"/>
</dbReference>
<dbReference type="EMBL" id="HBGD01000212">
    <property type="protein sequence ID" value="CAD9076938.1"/>
    <property type="molecule type" value="Transcribed_RNA"/>
</dbReference>